<keyword evidence="3" id="KW-1133">Transmembrane helix</keyword>
<reference evidence="4" key="4">
    <citation type="submission" date="2019-03" db="UniProtKB">
        <authorList>
            <consortium name="EnsemblPlants"/>
        </authorList>
    </citation>
    <scope>IDENTIFICATION</scope>
</reference>
<evidence type="ECO:0008006" key="6">
    <source>
        <dbReference type="Google" id="ProtNLM"/>
    </source>
</evidence>
<dbReference type="Pfam" id="PF01851">
    <property type="entry name" value="PC_rep"/>
    <property type="match status" value="1"/>
</dbReference>
<dbReference type="SUPFAM" id="SSF48371">
    <property type="entry name" value="ARM repeat"/>
    <property type="match status" value="1"/>
</dbReference>
<dbReference type="PANTHER" id="PTHR10943:SF1">
    <property type="entry name" value="26S PROTEASOME NON-ATPASE REGULATORY SUBUNIT 2"/>
    <property type="match status" value="1"/>
</dbReference>
<keyword evidence="5" id="KW-1185">Reference proteome</keyword>
<keyword evidence="3" id="KW-0472">Membrane</keyword>
<dbReference type="InterPro" id="IPR016024">
    <property type="entry name" value="ARM-type_fold"/>
</dbReference>
<accession>A0A453NAZ2</accession>
<dbReference type="GO" id="GO:0008540">
    <property type="term" value="C:proteasome regulatory particle, base subcomplex"/>
    <property type="evidence" value="ECO:0007669"/>
    <property type="project" value="TreeGrafter"/>
</dbReference>
<name>A0A453NAZ2_AEGTS</name>
<dbReference type="InterPro" id="IPR011989">
    <property type="entry name" value="ARM-like"/>
</dbReference>
<feature type="transmembrane region" description="Helical" evidence="3">
    <location>
        <begin position="6"/>
        <end position="24"/>
    </location>
</feature>
<sequence length="140" mass="15343">MIVTLYVFQFISCFLSPSLILCLFDIMQVLSLIRICFQALAILMEYVNKDDSNIRIGAILGLGIAYAGSQKDELRVQLSAILGDPQATLEVLVFTAVALGLVFVGSCNEEIAQSIIFFLMERSEAELAEPIIRLLPVALG</sequence>
<evidence type="ECO:0000256" key="1">
    <source>
        <dbReference type="ARBA" id="ARBA00022737"/>
    </source>
</evidence>
<reference evidence="4" key="3">
    <citation type="journal article" date="2017" name="Nature">
        <title>Genome sequence of the progenitor of the wheat D genome Aegilops tauschii.</title>
        <authorList>
            <person name="Luo M.C."/>
            <person name="Gu Y.Q."/>
            <person name="Puiu D."/>
            <person name="Wang H."/>
            <person name="Twardziok S.O."/>
            <person name="Deal K.R."/>
            <person name="Huo N."/>
            <person name="Zhu T."/>
            <person name="Wang L."/>
            <person name="Wang Y."/>
            <person name="McGuire P.E."/>
            <person name="Liu S."/>
            <person name="Long H."/>
            <person name="Ramasamy R.K."/>
            <person name="Rodriguez J.C."/>
            <person name="Van S.L."/>
            <person name="Yuan L."/>
            <person name="Wang Z."/>
            <person name="Xia Z."/>
            <person name="Xiao L."/>
            <person name="Anderson O.D."/>
            <person name="Ouyang S."/>
            <person name="Liang Y."/>
            <person name="Zimin A.V."/>
            <person name="Pertea G."/>
            <person name="Qi P."/>
            <person name="Bennetzen J.L."/>
            <person name="Dai X."/>
            <person name="Dawson M.W."/>
            <person name="Muller H.G."/>
            <person name="Kugler K."/>
            <person name="Rivarola-Duarte L."/>
            <person name="Spannagl M."/>
            <person name="Mayer K.F.X."/>
            <person name="Lu F.H."/>
            <person name="Bevan M.W."/>
            <person name="Leroy P."/>
            <person name="Li P."/>
            <person name="You F.M."/>
            <person name="Sun Q."/>
            <person name="Liu Z."/>
            <person name="Lyons E."/>
            <person name="Wicker T."/>
            <person name="Salzberg S.L."/>
            <person name="Devos K.M."/>
            <person name="Dvorak J."/>
        </authorList>
    </citation>
    <scope>NUCLEOTIDE SEQUENCE [LARGE SCALE GENOMIC DNA]</scope>
    <source>
        <strain evidence="4">cv. AL8/78</strain>
    </source>
</reference>
<evidence type="ECO:0000313" key="5">
    <source>
        <dbReference type="Proteomes" id="UP000015105"/>
    </source>
</evidence>
<dbReference type="Gene3D" id="1.25.10.10">
    <property type="entry name" value="Leucine-rich Repeat Variant"/>
    <property type="match status" value="1"/>
</dbReference>
<proteinExistence type="predicted"/>
<dbReference type="GO" id="GO:0005634">
    <property type="term" value="C:nucleus"/>
    <property type="evidence" value="ECO:0007669"/>
    <property type="project" value="TreeGrafter"/>
</dbReference>
<keyword evidence="3" id="KW-0812">Transmembrane</keyword>
<dbReference type="InterPro" id="IPR002015">
    <property type="entry name" value="Proteasome/cyclosome_rpt"/>
</dbReference>
<dbReference type="GO" id="GO:0043161">
    <property type="term" value="P:proteasome-mediated ubiquitin-dependent protein catabolic process"/>
    <property type="evidence" value="ECO:0007669"/>
    <property type="project" value="TreeGrafter"/>
</dbReference>
<dbReference type="Proteomes" id="UP000015105">
    <property type="component" value="Chromosome 6D"/>
</dbReference>
<reference evidence="4" key="5">
    <citation type="journal article" date="2021" name="G3 (Bethesda)">
        <title>Aegilops tauschii genome assembly Aet v5.0 features greater sequence contiguity and improved annotation.</title>
        <authorList>
            <person name="Wang L."/>
            <person name="Zhu T."/>
            <person name="Rodriguez J.C."/>
            <person name="Deal K.R."/>
            <person name="Dubcovsky J."/>
            <person name="McGuire P.E."/>
            <person name="Lux T."/>
            <person name="Spannagl M."/>
            <person name="Mayer K.F.X."/>
            <person name="Baldrich P."/>
            <person name="Meyers B.C."/>
            <person name="Huo N."/>
            <person name="Gu Y.Q."/>
            <person name="Zhou H."/>
            <person name="Devos K.M."/>
            <person name="Bennetzen J.L."/>
            <person name="Unver T."/>
            <person name="Budak H."/>
            <person name="Gulick P.J."/>
            <person name="Galiba G."/>
            <person name="Kalapos B."/>
            <person name="Nelson D.R."/>
            <person name="Li P."/>
            <person name="You F.M."/>
            <person name="Luo M.C."/>
            <person name="Dvorak J."/>
        </authorList>
    </citation>
    <scope>NUCLEOTIDE SEQUENCE [LARGE SCALE GENOMIC DNA]</scope>
    <source>
        <strain evidence="4">cv. AL8/78</strain>
    </source>
</reference>
<reference evidence="5" key="2">
    <citation type="journal article" date="2017" name="Nat. Plants">
        <title>The Aegilops tauschii genome reveals multiple impacts of transposons.</title>
        <authorList>
            <person name="Zhao G."/>
            <person name="Zou C."/>
            <person name="Li K."/>
            <person name="Wang K."/>
            <person name="Li T."/>
            <person name="Gao L."/>
            <person name="Zhang X."/>
            <person name="Wang H."/>
            <person name="Yang Z."/>
            <person name="Liu X."/>
            <person name="Jiang W."/>
            <person name="Mao L."/>
            <person name="Kong X."/>
            <person name="Jiao Y."/>
            <person name="Jia J."/>
        </authorList>
    </citation>
    <scope>NUCLEOTIDE SEQUENCE [LARGE SCALE GENOMIC DNA]</scope>
    <source>
        <strain evidence="5">cv. AL8/78</strain>
    </source>
</reference>
<evidence type="ECO:0000313" key="4">
    <source>
        <dbReference type="EnsemblPlants" id="AET6Gv20299700.30"/>
    </source>
</evidence>
<protein>
    <recommendedName>
        <fullName evidence="6">RPN1 N-terminal domain-containing protein</fullName>
    </recommendedName>
</protein>
<organism evidence="4 5">
    <name type="scientific">Aegilops tauschii subsp. strangulata</name>
    <name type="common">Goatgrass</name>
    <dbReference type="NCBI Taxonomy" id="200361"/>
    <lineage>
        <taxon>Eukaryota</taxon>
        <taxon>Viridiplantae</taxon>
        <taxon>Streptophyta</taxon>
        <taxon>Embryophyta</taxon>
        <taxon>Tracheophyta</taxon>
        <taxon>Spermatophyta</taxon>
        <taxon>Magnoliopsida</taxon>
        <taxon>Liliopsida</taxon>
        <taxon>Poales</taxon>
        <taxon>Poaceae</taxon>
        <taxon>BOP clade</taxon>
        <taxon>Pooideae</taxon>
        <taxon>Triticodae</taxon>
        <taxon>Triticeae</taxon>
        <taxon>Triticinae</taxon>
        <taxon>Aegilops</taxon>
    </lineage>
</organism>
<keyword evidence="2" id="KW-0647">Proteasome</keyword>
<dbReference type="AlphaFoldDB" id="A0A453NAZ2"/>
<dbReference type="GO" id="GO:0034515">
    <property type="term" value="C:proteasome storage granule"/>
    <property type="evidence" value="ECO:0007669"/>
    <property type="project" value="TreeGrafter"/>
</dbReference>
<dbReference type="PANTHER" id="PTHR10943">
    <property type="entry name" value="26S PROTEASOME NON-ATPASE REGULATORY SUBUNIT"/>
    <property type="match status" value="1"/>
</dbReference>
<evidence type="ECO:0000256" key="2">
    <source>
        <dbReference type="ARBA" id="ARBA00022942"/>
    </source>
</evidence>
<dbReference type="Gramene" id="AET6Gv20299700.30">
    <property type="protein sequence ID" value="AET6Gv20299700.30"/>
    <property type="gene ID" value="AET6Gv20299700"/>
</dbReference>
<dbReference type="EnsemblPlants" id="AET6Gv20299700.30">
    <property type="protein sequence ID" value="AET6Gv20299700.30"/>
    <property type="gene ID" value="AET6Gv20299700"/>
</dbReference>
<keyword evidence="1" id="KW-0677">Repeat</keyword>
<evidence type="ECO:0000256" key="3">
    <source>
        <dbReference type="SAM" id="Phobius"/>
    </source>
</evidence>
<reference evidence="5" key="1">
    <citation type="journal article" date="2014" name="Science">
        <title>Ancient hybridizations among the ancestral genomes of bread wheat.</title>
        <authorList>
            <consortium name="International Wheat Genome Sequencing Consortium,"/>
            <person name="Marcussen T."/>
            <person name="Sandve S.R."/>
            <person name="Heier L."/>
            <person name="Spannagl M."/>
            <person name="Pfeifer M."/>
            <person name="Jakobsen K.S."/>
            <person name="Wulff B.B."/>
            <person name="Steuernagel B."/>
            <person name="Mayer K.F."/>
            <person name="Olsen O.A."/>
        </authorList>
    </citation>
    <scope>NUCLEOTIDE SEQUENCE [LARGE SCALE GENOMIC DNA]</scope>
    <source>
        <strain evidence="5">cv. AL8/78</strain>
    </source>
</reference>